<dbReference type="AlphaFoldDB" id="A0ABD1YBV4"/>
<evidence type="ECO:0000313" key="2">
    <source>
        <dbReference type="Proteomes" id="UP001605036"/>
    </source>
</evidence>
<proteinExistence type="predicted"/>
<protein>
    <submittedName>
        <fullName evidence="1">Uncharacterized protein</fullName>
    </submittedName>
</protein>
<sequence>MESEVFTSACVTYSNAWSTVGLLPMVAGTGSSLAGFPILIGTDLICNFLDLFSQHWIISEDPLSLLSLRPLVVLLLVVV</sequence>
<dbReference type="EMBL" id="JBHFFA010000005">
    <property type="protein sequence ID" value="KAL2624254.1"/>
    <property type="molecule type" value="Genomic_DNA"/>
</dbReference>
<comment type="caution">
    <text evidence="1">The sequence shown here is derived from an EMBL/GenBank/DDBJ whole genome shotgun (WGS) entry which is preliminary data.</text>
</comment>
<accession>A0ABD1YBV4</accession>
<reference evidence="1 2" key="1">
    <citation type="submission" date="2024-09" db="EMBL/GenBank/DDBJ databases">
        <title>Chromosome-scale assembly of Riccia fluitans.</title>
        <authorList>
            <person name="Paukszto L."/>
            <person name="Sawicki J."/>
            <person name="Karawczyk K."/>
            <person name="Piernik-Szablinska J."/>
            <person name="Szczecinska M."/>
            <person name="Mazdziarz M."/>
        </authorList>
    </citation>
    <scope>NUCLEOTIDE SEQUENCE [LARGE SCALE GENOMIC DNA]</scope>
    <source>
        <strain evidence="1">Rf_01</strain>
        <tissue evidence="1">Aerial parts of the thallus</tissue>
    </source>
</reference>
<name>A0ABD1YBV4_9MARC</name>
<organism evidence="1 2">
    <name type="scientific">Riccia fluitans</name>
    <dbReference type="NCBI Taxonomy" id="41844"/>
    <lineage>
        <taxon>Eukaryota</taxon>
        <taxon>Viridiplantae</taxon>
        <taxon>Streptophyta</taxon>
        <taxon>Embryophyta</taxon>
        <taxon>Marchantiophyta</taxon>
        <taxon>Marchantiopsida</taxon>
        <taxon>Marchantiidae</taxon>
        <taxon>Marchantiales</taxon>
        <taxon>Ricciaceae</taxon>
        <taxon>Riccia</taxon>
    </lineage>
</organism>
<evidence type="ECO:0000313" key="1">
    <source>
        <dbReference type="EMBL" id="KAL2624254.1"/>
    </source>
</evidence>
<gene>
    <name evidence="1" type="ORF">R1flu_008499</name>
</gene>
<keyword evidence="2" id="KW-1185">Reference proteome</keyword>
<dbReference type="Proteomes" id="UP001605036">
    <property type="component" value="Unassembled WGS sequence"/>
</dbReference>